<name>A0A6A7RPB0_9PROT</name>
<evidence type="ECO:0000313" key="2">
    <source>
        <dbReference type="EMBL" id="MQM29328.1"/>
    </source>
</evidence>
<reference evidence="2 3" key="1">
    <citation type="submission" date="2017-09" db="EMBL/GenBank/DDBJ databases">
        <title>Metagenomic Analysis Reveals Denitrifying Candidatus Accumulibacter and Flanking Population as a Source of N2O.</title>
        <authorList>
            <person name="Gao H."/>
            <person name="Mao Y."/>
            <person name="Zhao X."/>
            <person name="Liu W.-T."/>
            <person name="Zhang T."/>
            <person name="Wells G."/>
        </authorList>
    </citation>
    <scope>NUCLEOTIDE SEQUENCE [LARGE SCALE GENOMIC DNA]</scope>
    <source>
        <strain evidence="2">CANDO_2_IC</strain>
    </source>
</reference>
<dbReference type="SUPFAM" id="SSF102405">
    <property type="entry name" value="MCP/YpsA-like"/>
    <property type="match status" value="1"/>
</dbReference>
<accession>A0A6A7RPB0</accession>
<proteinExistence type="predicted"/>
<evidence type="ECO:0000259" key="1">
    <source>
        <dbReference type="PROSITE" id="PS50104"/>
    </source>
</evidence>
<dbReference type="Gene3D" id="3.40.50.450">
    <property type="match status" value="1"/>
</dbReference>
<organism evidence="2 3">
    <name type="scientific">Candidatus Accumulibacter phosphatis</name>
    <dbReference type="NCBI Taxonomy" id="327160"/>
    <lineage>
        <taxon>Bacteria</taxon>
        <taxon>Pseudomonadati</taxon>
        <taxon>Pseudomonadota</taxon>
        <taxon>Betaproteobacteria</taxon>
        <taxon>Candidatus Accumulibacter</taxon>
    </lineage>
</organism>
<dbReference type="InterPro" id="IPR035897">
    <property type="entry name" value="Toll_tir_struct_dom_sf"/>
</dbReference>
<dbReference type="PROSITE" id="PS50104">
    <property type="entry name" value="TIR"/>
    <property type="match status" value="1"/>
</dbReference>
<feature type="domain" description="TIR" evidence="1">
    <location>
        <begin position="220"/>
        <end position="349"/>
    </location>
</feature>
<dbReference type="Pfam" id="PF13676">
    <property type="entry name" value="TIR_2"/>
    <property type="match status" value="1"/>
</dbReference>
<comment type="caution">
    <text evidence="2">The sequence shown here is derived from an EMBL/GenBank/DDBJ whole genome shotgun (WGS) entry which is preliminary data.</text>
</comment>
<evidence type="ECO:0000313" key="3">
    <source>
        <dbReference type="Proteomes" id="UP000342300"/>
    </source>
</evidence>
<dbReference type="EMBL" id="PDHS01000036">
    <property type="protein sequence ID" value="MQM29328.1"/>
    <property type="molecule type" value="Genomic_DNA"/>
</dbReference>
<dbReference type="GO" id="GO:0007165">
    <property type="term" value="P:signal transduction"/>
    <property type="evidence" value="ECO:0007669"/>
    <property type="project" value="InterPro"/>
</dbReference>
<protein>
    <recommendedName>
        <fullName evidence="1">TIR domain-containing protein</fullName>
    </recommendedName>
</protein>
<sequence>MGSEGQRNHPGVPDEAQAMTDHRRKFVLVIGTGWTNAAKRRVARMIGMTLADAGFGLIAGNSTGVDYWVADSFCATLKQREEAPQGAFWQISLGWNRLFERGGLPLPGYAADKECIVAVDDVEAWKRAAIARCDAAVMVGGGRGALDIARRIIDLGKPVFPLPFMGGLTGNSDFVFQEILKTWEGHSVPGVSRAQFLQLSEPWVSGTGQLSNLLRGTLAETPDIFISYRRSDAPAASGRIDNDLSEHFGGRRVFLDISDIVPGHAWDDSIDEALQASQAGVVVIGRSWMLAGSDGHTPRLHAANDVVRKEIADMIRQGKAIFPLLVEGARLPEAAELPEELHALLRFQATTIDNAGWGATMQLLIREIEAVIRHQRNAGGKRAGRSSGSNVQA</sequence>
<dbReference type="SUPFAM" id="SSF52200">
    <property type="entry name" value="Toll/Interleukin receptor TIR domain"/>
    <property type="match status" value="1"/>
</dbReference>
<gene>
    <name evidence="2" type="ORF">CRU78_01770</name>
</gene>
<dbReference type="InterPro" id="IPR000157">
    <property type="entry name" value="TIR_dom"/>
</dbReference>
<dbReference type="AlphaFoldDB" id="A0A6A7RPB0"/>
<dbReference type="Proteomes" id="UP000342300">
    <property type="component" value="Unassembled WGS sequence"/>
</dbReference>
<dbReference type="Gene3D" id="3.40.50.10140">
    <property type="entry name" value="Toll/interleukin-1 receptor homology (TIR) domain"/>
    <property type="match status" value="1"/>
</dbReference>